<feature type="region of interest" description="Disordered" evidence="6">
    <location>
        <begin position="332"/>
        <end position="353"/>
    </location>
</feature>
<dbReference type="Proteomes" id="UP000284431">
    <property type="component" value="Unassembled WGS sequence"/>
</dbReference>
<dbReference type="EMBL" id="QSJD01000034">
    <property type="protein sequence ID" value="RHD44677.1"/>
    <property type="molecule type" value="Genomic_DNA"/>
</dbReference>
<dbReference type="Pfam" id="PF07980">
    <property type="entry name" value="SusD_RagB"/>
    <property type="match status" value="1"/>
</dbReference>
<dbReference type="EMBL" id="VVYP01000006">
    <property type="protein sequence ID" value="KAA5464426.1"/>
    <property type="molecule type" value="Genomic_DNA"/>
</dbReference>
<evidence type="ECO:0000313" key="11">
    <source>
        <dbReference type="EMBL" id="KAA5464426.1"/>
    </source>
</evidence>
<dbReference type="EMBL" id="QSCS01000012">
    <property type="protein sequence ID" value="RGY26096.1"/>
    <property type="molecule type" value="Genomic_DNA"/>
</dbReference>
<evidence type="ECO:0000313" key="25">
    <source>
        <dbReference type="Proteomes" id="UP000368418"/>
    </source>
</evidence>
<dbReference type="EMBL" id="QRKD01000001">
    <property type="protein sequence ID" value="RHH94982.1"/>
    <property type="molecule type" value="Genomic_DNA"/>
</dbReference>
<accession>A0A174QSF0</accession>
<dbReference type="EMBL" id="CZBL01000015">
    <property type="protein sequence ID" value="CUQ43747.1"/>
    <property type="molecule type" value="Genomic_DNA"/>
</dbReference>
<dbReference type="EMBL" id="VVYD01000006">
    <property type="protein sequence ID" value="KAA5499862.1"/>
    <property type="molecule type" value="Genomic_DNA"/>
</dbReference>
<evidence type="ECO:0000313" key="16">
    <source>
        <dbReference type="EMBL" id="RHD44677.1"/>
    </source>
</evidence>
<dbReference type="Proteomes" id="UP000283512">
    <property type="component" value="Unassembled WGS sequence"/>
</dbReference>
<dbReference type="EMBL" id="QRUO01000011">
    <property type="protein sequence ID" value="RGR70175.1"/>
    <property type="molecule type" value="Genomic_DNA"/>
</dbReference>
<dbReference type="AlphaFoldDB" id="A0A174QSF0"/>
<reference evidence="18" key="4">
    <citation type="submission" date="2022-08" db="EMBL/GenBank/DDBJ databases">
        <title>Genome Sequencing of Bacteroides fragilis Group Isolates with Nanopore Technology.</title>
        <authorList>
            <person name="Tisza M.J."/>
            <person name="Smith D."/>
            <person name="Dekker J.P."/>
        </authorList>
    </citation>
    <scope>NUCLEOTIDE SEQUENCE</scope>
    <source>
        <strain evidence="18">BFG-474</strain>
    </source>
</reference>
<evidence type="ECO:0000313" key="17">
    <source>
        <dbReference type="EMBL" id="RHH94982.1"/>
    </source>
</evidence>
<evidence type="ECO:0000256" key="3">
    <source>
        <dbReference type="ARBA" id="ARBA00022729"/>
    </source>
</evidence>
<dbReference type="PROSITE" id="PS51257">
    <property type="entry name" value="PROKAR_LIPOPROTEIN"/>
    <property type="match status" value="1"/>
</dbReference>
<dbReference type="InterPro" id="IPR012944">
    <property type="entry name" value="SusD_RagB_dom"/>
</dbReference>
<dbReference type="Proteomes" id="UP000368418">
    <property type="component" value="Unassembled WGS sequence"/>
</dbReference>
<evidence type="ECO:0000313" key="20">
    <source>
        <dbReference type="Proteomes" id="UP000095725"/>
    </source>
</evidence>
<dbReference type="Pfam" id="PF14322">
    <property type="entry name" value="SusD-like_3"/>
    <property type="match status" value="1"/>
</dbReference>
<keyword evidence="5" id="KW-0998">Cell outer membrane</keyword>
<evidence type="ECO:0000256" key="1">
    <source>
        <dbReference type="ARBA" id="ARBA00004442"/>
    </source>
</evidence>
<evidence type="ECO:0000313" key="27">
    <source>
        <dbReference type="Proteomes" id="UP000475905"/>
    </source>
</evidence>
<dbReference type="RefSeq" id="WP_005677388.1">
    <property type="nucleotide sequence ID" value="NZ_CABMOQ010000005.1"/>
</dbReference>
<gene>
    <name evidence="17" type="ORF">DW190_01640</name>
    <name evidence="16" type="ORF">DW794_17315</name>
    <name evidence="14" type="ORF">DWY26_12810</name>
    <name evidence="15" type="ORF">DXA49_09280</name>
    <name evidence="9" type="ORF">ERS852494_02965</name>
    <name evidence="10" type="ORF">ERS852558_03300</name>
    <name evidence="13" type="ORF">F2Y31_08970</name>
    <name evidence="11" type="ORF">F2Y36_07245</name>
    <name evidence="12" type="ORF">F2Y39_19905</name>
    <name evidence="18" type="ORF">NXW23_08110</name>
</gene>
<dbReference type="EMBL" id="CP103166">
    <property type="protein sequence ID" value="UVQ98263.1"/>
    <property type="molecule type" value="Genomic_DNA"/>
</dbReference>
<evidence type="ECO:0000313" key="10">
    <source>
        <dbReference type="EMBL" id="CUQ43747.1"/>
    </source>
</evidence>
<evidence type="ECO:0000313" key="13">
    <source>
        <dbReference type="EMBL" id="KAA5499862.1"/>
    </source>
</evidence>
<evidence type="ECO:0000259" key="7">
    <source>
        <dbReference type="Pfam" id="PF07980"/>
    </source>
</evidence>
<evidence type="ECO:0000313" key="15">
    <source>
        <dbReference type="EMBL" id="RGY26096.1"/>
    </source>
</evidence>
<evidence type="ECO:0000256" key="6">
    <source>
        <dbReference type="SAM" id="MobiDB-lite"/>
    </source>
</evidence>
<dbReference type="Proteomes" id="UP000284205">
    <property type="component" value="Unassembled WGS sequence"/>
</dbReference>
<comment type="subcellular location">
    <subcellularLocation>
        <location evidence="1">Cell outer membrane</location>
    </subcellularLocation>
</comment>
<protein>
    <submittedName>
        <fullName evidence="9">Liporotein</fullName>
    </submittedName>
    <submittedName>
        <fullName evidence="11">RagB/SusD family nutrient uptake outer membrane protein</fullName>
    </submittedName>
</protein>
<comment type="similarity">
    <text evidence="2">Belongs to the SusD family.</text>
</comment>
<evidence type="ECO:0000313" key="26">
    <source>
        <dbReference type="Proteomes" id="UP000427825"/>
    </source>
</evidence>
<reference evidence="21 22" key="2">
    <citation type="submission" date="2018-08" db="EMBL/GenBank/DDBJ databases">
        <title>A genome reference for cultivated species of the human gut microbiota.</title>
        <authorList>
            <person name="Zou Y."/>
            <person name="Xue W."/>
            <person name="Luo G."/>
        </authorList>
    </citation>
    <scope>NUCLEOTIDE SEQUENCE [LARGE SCALE GENOMIC DNA]</scope>
    <source>
        <strain evidence="14 22">AF24-29LB</strain>
        <strain evidence="17 21">AM16-49B</strain>
        <strain evidence="16 24">AM31-16AC</strain>
        <strain evidence="15 23">OF02-6LB</strain>
    </source>
</reference>
<feature type="domain" description="RagB/SusD" evidence="7">
    <location>
        <begin position="291"/>
        <end position="556"/>
    </location>
</feature>
<dbReference type="Gene3D" id="1.25.40.390">
    <property type="match status" value="1"/>
</dbReference>
<keyword evidence="3" id="KW-0732">Signal</keyword>
<evidence type="ECO:0000313" key="21">
    <source>
        <dbReference type="Proteomes" id="UP000283512"/>
    </source>
</evidence>
<organism evidence="9 19">
    <name type="scientific">Bacteroides caccae</name>
    <dbReference type="NCBI Taxonomy" id="47678"/>
    <lineage>
        <taxon>Bacteria</taxon>
        <taxon>Pseudomonadati</taxon>
        <taxon>Bacteroidota</taxon>
        <taxon>Bacteroidia</taxon>
        <taxon>Bacteroidales</taxon>
        <taxon>Bacteroidaceae</taxon>
        <taxon>Bacteroides</taxon>
    </lineage>
</organism>
<keyword evidence="4" id="KW-0472">Membrane</keyword>
<dbReference type="EMBL" id="VVYJ01000015">
    <property type="protein sequence ID" value="KAA5472277.1"/>
    <property type="molecule type" value="Genomic_DNA"/>
</dbReference>
<dbReference type="SUPFAM" id="SSF48452">
    <property type="entry name" value="TPR-like"/>
    <property type="match status" value="1"/>
</dbReference>
<name>A0A174QSF0_9BACE</name>
<proteinExistence type="inferred from homology"/>
<evidence type="ECO:0000256" key="4">
    <source>
        <dbReference type="ARBA" id="ARBA00023136"/>
    </source>
</evidence>
<reference evidence="19 20" key="1">
    <citation type="submission" date="2015-09" db="EMBL/GenBank/DDBJ databases">
        <authorList>
            <consortium name="Pathogen Informatics"/>
        </authorList>
    </citation>
    <scope>NUCLEOTIDE SEQUENCE [LARGE SCALE GENOMIC DNA]</scope>
    <source>
        <strain evidence="9 19">2789STDY5834880</strain>
        <strain evidence="10 20">2789STDY5834946</strain>
    </source>
</reference>
<evidence type="ECO:0000313" key="24">
    <source>
        <dbReference type="Proteomes" id="UP000284689"/>
    </source>
</evidence>
<evidence type="ECO:0000313" key="23">
    <source>
        <dbReference type="Proteomes" id="UP000284431"/>
    </source>
</evidence>
<feature type="domain" description="SusD-like N-terminal" evidence="8">
    <location>
        <begin position="68"/>
        <end position="223"/>
    </location>
</feature>
<dbReference type="KEGG" id="bcac:CGC64_07690"/>
<dbReference type="STRING" id="47678.ERS852494_02965"/>
<dbReference type="Proteomes" id="UP000095657">
    <property type="component" value="Unassembled WGS sequence"/>
</dbReference>
<dbReference type="Proteomes" id="UP001060260">
    <property type="component" value="Chromosome"/>
</dbReference>
<dbReference type="Proteomes" id="UP000284689">
    <property type="component" value="Unassembled WGS sequence"/>
</dbReference>
<reference evidence="25 26" key="3">
    <citation type="journal article" date="2019" name="Nat. Med.">
        <title>A library of human gut bacterial isolates paired with longitudinal multiomics data enables mechanistic microbiome research.</title>
        <authorList>
            <person name="Poyet M."/>
            <person name="Groussin M."/>
            <person name="Gibbons S.M."/>
            <person name="Avila-Pacheco J."/>
            <person name="Jiang X."/>
            <person name="Kearney S.M."/>
            <person name="Perrotta A.R."/>
            <person name="Berdy B."/>
            <person name="Zhao S."/>
            <person name="Lieberman T.D."/>
            <person name="Swanson P.K."/>
            <person name="Smith M."/>
            <person name="Roesemann S."/>
            <person name="Alexander J.E."/>
            <person name="Rich S.A."/>
            <person name="Livny J."/>
            <person name="Vlamakis H."/>
            <person name="Clish C."/>
            <person name="Bullock K."/>
            <person name="Deik A."/>
            <person name="Scott J."/>
            <person name="Pierce K.A."/>
            <person name="Xavier R.J."/>
            <person name="Alm E.J."/>
        </authorList>
    </citation>
    <scope>NUCLEOTIDE SEQUENCE [LARGE SCALE GENOMIC DNA]</scope>
    <source>
        <strain evidence="13 25">BIOML-A19</strain>
        <strain evidence="12 26">BIOML-A25</strain>
        <strain evidence="11 27">BIOML-A31</strain>
    </source>
</reference>
<evidence type="ECO:0000313" key="22">
    <source>
        <dbReference type="Proteomes" id="UP000284205"/>
    </source>
</evidence>
<dbReference type="Proteomes" id="UP000475905">
    <property type="component" value="Unassembled WGS sequence"/>
</dbReference>
<evidence type="ECO:0000313" key="12">
    <source>
        <dbReference type="EMBL" id="KAA5472277.1"/>
    </source>
</evidence>
<evidence type="ECO:0000313" key="18">
    <source>
        <dbReference type="EMBL" id="UVQ98263.1"/>
    </source>
</evidence>
<dbReference type="InterPro" id="IPR033985">
    <property type="entry name" value="SusD-like_N"/>
</dbReference>
<dbReference type="Proteomes" id="UP000095725">
    <property type="component" value="Unassembled WGS sequence"/>
</dbReference>
<evidence type="ECO:0000313" key="9">
    <source>
        <dbReference type="EMBL" id="CUP74637.1"/>
    </source>
</evidence>
<evidence type="ECO:0000256" key="5">
    <source>
        <dbReference type="ARBA" id="ARBA00023237"/>
    </source>
</evidence>
<dbReference type="GO" id="GO:0009279">
    <property type="term" value="C:cell outer membrane"/>
    <property type="evidence" value="ECO:0007669"/>
    <property type="project" value="UniProtKB-SubCell"/>
</dbReference>
<dbReference type="InterPro" id="IPR011990">
    <property type="entry name" value="TPR-like_helical_dom_sf"/>
</dbReference>
<evidence type="ECO:0000256" key="2">
    <source>
        <dbReference type="ARBA" id="ARBA00006275"/>
    </source>
</evidence>
<sequence length="556" mass="63194">MKKNIILTAFSLLLLYGCTGDMERIQTGTNTEELIYADAAKTRQILNNLYARTRLTQGSFSSFSGDGVTFLDCATDNAYAPIEYSSAHTHGKSTMSASDIAMNGGHPWTFYYNSIRNATLFIQKVDKSVLSDEEKASSKLQARFLRALYYAELYRWYGGVVLLGDEIISPTDLDRSRSTAEATVDYIVSELADVASQLPLEWDAPNYGRATKGAALAYIARTKLYAASKLNNPSMDRKKWEDARDALSAVMGLNIYDLYYDTQNPELSYAHYFCERKTKENIYTYLLAANATMHSNLPQGAPWNEKSYVGCTPTQNLVDAYDMKDGTEPITGYDANGQPIINKNSGYDDKNPYENRDPRLKMTIFYHGNTFDLNGSQQALDMTDVDDKSKSSGYLVLKYLDDRIGHKSSGNSNYDCNPQMIRYAEILLGYAETLNELGDSKNAVKTVNLIRKRAGVGELDENKNWNKDELRQRIYKEYRVEFAFEDNRFFDARRWAKAEEWFSKPVYKVTVTGSLENPTYTRSLLEERIFLSKCYHFPIPQQEVDNSQNIEQNAGW</sequence>
<dbReference type="GeneID" id="75113265"/>
<dbReference type="EMBL" id="CZAI01000007">
    <property type="protein sequence ID" value="CUP74637.1"/>
    <property type="molecule type" value="Genomic_DNA"/>
</dbReference>
<evidence type="ECO:0000259" key="8">
    <source>
        <dbReference type="Pfam" id="PF14322"/>
    </source>
</evidence>
<evidence type="ECO:0000313" key="14">
    <source>
        <dbReference type="EMBL" id="RGR70175.1"/>
    </source>
</evidence>
<evidence type="ECO:0000313" key="19">
    <source>
        <dbReference type="Proteomes" id="UP000095657"/>
    </source>
</evidence>
<dbReference type="Proteomes" id="UP000427825">
    <property type="component" value="Unassembled WGS sequence"/>
</dbReference>